<feature type="compositionally biased region" description="Polar residues" evidence="11">
    <location>
        <begin position="712"/>
        <end position="722"/>
    </location>
</feature>
<keyword evidence="9" id="KW-0469">Meiosis</keyword>
<dbReference type="Gene3D" id="3.40.50.300">
    <property type="entry name" value="P-loop containing nucleotide triphosphate hydrolases"/>
    <property type="match status" value="1"/>
</dbReference>
<evidence type="ECO:0000256" key="8">
    <source>
        <dbReference type="ARBA" id="ARBA00022943"/>
    </source>
</evidence>
<comment type="similarity">
    <text evidence="1">Belongs to the AAA ATPase family. PCH2 subfamily.</text>
</comment>
<dbReference type="InterPro" id="IPR020892">
    <property type="entry name" value="Cyclophilin-type_PPIase_CS"/>
</dbReference>
<evidence type="ECO:0000313" key="16">
    <source>
        <dbReference type="Proteomes" id="UP001158576"/>
    </source>
</evidence>
<dbReference type="InterPro" id="IPR003593">
    <property type="entry name" value="AAA+_ATPase"/>
</dbReference>
<dbReference type="InterPro" id="IPR013083">
    <property type="entry name" value="Znf_RING/FYVE/PHD"/>
</dbReference>
<gene>
    <name evidence="15" type="ORF">OKIOD_LOCUS4170</name>
</gene>
<dbReference type="PROSITE" id="PS00674">
    <property type="entry name" value="AAA"/>
    <property type="match status" value="1"/>
</dbReference>
<dbReference type="EMBL" id="OU015568">
    <property type="protein sequence ID" value="CAG5090464.1"/>
    <property type="molecule type" value="Genomic_DNA"/>
</dbReference>
<dbReference type="InterPro" id="IPR029000">
    <property type="entry name" value="Cyclophilin-like_dom_sf"/>
</dbReference>
<evidence type="ECO:0000256" key="9">
    <source>
        <dbReference type="ARBA" id="ARBA00023254"/>
    </source>
</evidence>
<evidence type="ECO:0000256" key="4">
    <source>
        <dbReference type="ARBA" id="ARBA00022741"/>
    </source>
</evidence>
<evidence type="ECO:0000256" key="3">
    <source>
        <dbReference type="ARBA" id="ARBA00022723"/>
    </source>
</evidence>
<keyword evidence="8" id="KW-0896">Oogenesis</keyword>
<evidence type="ECO:0000256" key="7">
    <source>
        <dbReference type="ARBA" id="ARBA00022840"/>
    </source>
</evidence>
<keyword evidence="4" id="KW-0547">Nucleotide-binding</keyword>
<dbReference type="PANTHER" id="PTHR45991">
    <property type="entry name" value="PACHYTENE CHECKPOINT PROTEIN 2"/>
    <property type="match status" value="1"/>
</dbReference>
<keyword evidence="3" id="KW-0479">Metal-binding</keyword>
<dbReference type="InterPro" id="IPR002130">
    <property type="entry name" value="Cyclophilin-type_PPIase_dom"/>
</dbReference>
<keyword evidence="8" id="KW-0221">Differentiation</keyword>
<dbReference type="Gene3D" id="3.30.40.10">
    <property type="entry name" value="Zinc/RING finger domain, C3HC4 (zinc finger)"/>
    <property type="match status" value="2"/>
</dbReference>
<dbReference type="CDD" id="cd01926">
    <property type="entry name" value="cyclophilin_ABH_like"/>
    <property type="match status" value="1"/>
</dbReference>
<evidence type="ECO:0000259" key="13">
    <source>
        <dbReference type="PROSITE" id="PS50089"/>
    </source>
</evidence>
<accession>A0ABN7S7R4</accession>
<feature type="domain" description="RING-type" evidence="13">
    <location>
        <begin position="936"/>
        <end position="977"/>
    </location>
</feature>
<dbReference type="InterPro" id="IPR007527">
    <property type="entry name" value="Znf_SWIM"/>
</dbReference>
<dbReference type="SUPFAM" id="SSF50891">
    <property type="entry name" value="Cyclophilin-like"/>
    <property type="match status" value="1"/>
</dbReference>
<dbReference type="Gene3D" id="2.40.100.10">
    <property type="entry name" value="Cyclophilin-like"/>
    <property type="match status" value="1"/>
</dbReference>
<dbReference type="SUPFAM" id="SSF52540">
    <property type="entry name" value="P-loop containing nucleoside triphosphate hydrolases"/>
    <property type="match status" value="1"/>
</dbReference>
<reference evidence="15 16" key="1">
    <citation type="submission" date="2021-04" db="EMBL/GenBank/DDBJ databases">
        <authorList>
            <person name="Bliznina A."/>
        </authorList>
    </citation>
    <scope>NUCLEOTIDE SEQUENCE [LARGE SCALE GENOMIC DNA]</scope>
</reference>
<keyword evidence="6" id="KW-0862">Zinc</keyword>
<dbReference type="Proteomes" id="UP001158576">
    <property type="component" value="Chromosome PAR"/>
</dbReference>
<dbReference type="PRINTS" id="PR00153">
    <property type="entry name" value="CSAPPISMRASE"/>
</dbReference>
<dbReference type="SUPFAM" id="SSF57850">
    <property type="entry name" value="RING/U-box"/>
    <property type="match status" value="2"/>
</dbReference>
<dbReference type="Pfam" id="PF13639">
    <property type="entry name" value="zf-RING_2"/>
    <property type="match status" value="1"/>
</dbReference>
<evidence type="ECO:0000256" key="2">
    <source>
        <dbReference type="ARBA" id="ARBA00022364"/>
    </source>
</evidence>
<dbReference type="Pfam" id="PF00004">
    <property type="entry name" value="AAA"/>
    <property type="match status" value="1"/>
</dbReference>
<dbReference type="PROSITE" id="PS50966">
    <property type="entry name" value="ZF_SWIM"/>
    <property type="match status" value="1"/>
</dbReference>
<evidence type="ECO:0000256" key="10">
    <source>
        <dbReference type="PROSITE-ProRule" id="PRU00175"/>
    </source>
</evidence>
<dbReference type="InterPro" id="IPR044539">
    <property type="entry name" value="Pch2-like"/>
</dbReference>
<keyword evidence="7" id="KW-0067">ATP-binding</keyword>
<dbReference type="PROSITE" id="PS50072">
    <property type="entry name" value="CSA_PPIASE_2"/>
    <property type="match status" value="1"/>
</dbReference>
<keyword evidence="16" id="KW-1185">Reference proteome</keyword>
<feature type="domain" description="SWIM-type" evidence="14">
    <location>
        <begin position="641"/>
        <end position="674"/>
    </location>
</feature>
<evidence type="ECO:0000256" key="5">
    <source>
        <dbReference type="ARBA" id="ARBA00022771"/>
    </source>
</evidence>
<dbReference type="InterPro" id="IPR001841">
    <property type="entry name" value="Znf_RING"/>
</dbReference>
<dbReference type="PROSITE" id="PS50089">
    <property type="entry name" value="ZF_RING_2"/>
    <property type="match status" value="2"/>
</dbReference>
<dbReference type="PROSITE" id="PS00170">
    <property type="entry name" value="CSA_PPIASE_1"/>
    <property type="match status" value="1"/>
</dbReference>
<dbReference type="Pfam" id="PF00160">
    <property type="entry name" value="Pro_isomerase"/>
    <property type="match status" value="1"/>
</dbReference>
<dbReference type="CDD" id="cd16494">
    <property type="entry name" value="RING-CH-C4HC3_ZSWM2"/>
    <property type="match status" value="1"/>
</dbReference>
<evidence type="ECO:0000256" key="1">
    <source>
        <dbReference type="ARBA" id="ARBA00007271"/>
    </source>
</evidence>
<dbReference type="SMART" id="SM00184">
    <property type="entry name" value="RING"/>
    <property type="match status" value="2"/>
</dbReference>
<proteinExistence type="inferred from homology"/>
<organism evidence="15 16">
    <name type="scientific">Oikopleura dioica</name>
    <name type="common">Tunicate</name>
    <dbReference type="NCBI Taxonomy" id="34765"/>
    <lineage>
        <taxon>Eukaryota</taxon>
        <taxon>Metazoa</taxon>
        <taxon>Chordata</taxon>
        <taxon>Tunicata</taxon>
        <taxon>Appendicularia</taxon>
        <taxon>Copelata</taxon>
        <taxon>Oikopleuridae</taxon>
        <taxon>Oikopleura</taxon>
    </lineage>
</organism>
<dbReference type="InterPro" id="IPR003959">
    <property type="entry name" value="ATPase_AAA_core"/>
</dbReference>
<protein>
    <recommendedName>
        <fullName evidence="2">Pachytene checkpoint protein 2 homolog</fullName>
    </recommendedName>
</protein>
<evidence type="ECO:0000259" key="14">
    <source>
        <dbReference type="PROSITE" id="PS50966"/>
    </source>
</evidence>
<dbReference type="InterPro" id="IPR027417">
    <property type="entry name" value="P-loop_NTPase"/>
</dbReference>
<name>A0ABN7S7R4_OIKDI</name>
<feature type="region of interest" description="Disordered" evidence="11">
    <location>
        <begin position="704"/>
        <end position="728"/>
    </location>
</feature>
<dbReference type="InterPro" id="IPR003960">
    <property type="entry name" value="ATPase_AAA_CS"/>
</dbReference>
<evidence type="ECO:0000313" key="15">
    <source>
        <dbReference type="EMBL" id="CAG5090464.1"/>
    </source>
</evidence>
<feature type="domain" description="RING-type" evidence="13">
    <location>
        <begin position="735"/>
        <end position="788"/>
    </location>
</feature>
<dbReference type="InterPro" id="IPR058249">
    <property type="entry name" value="Pch2_C"/>
</dbReference>
<sequence length="1073" mass="120752">MVQINYEVRLKSNAKYQMTEIEDSLRSIFELFDDGVKSLIPKQDKEKIMNAINEIMDETETKDLLEALNVVEECVSEVMICEESEKYSDIPNTALGKFYLYTMDKAEGEEEHIDEEEDGEIAACQTWMLPNKAFYGLWESLHYSSSLKTDLIQYAETSFRLSQLGVSNTLISWNKVILFHGPPGTGKTSIAQAFAQKLAIRQIGGYQNTALVEINSHSLFSKWFSESGKLVQKMFSKIRDYADDKSIMTIILIDEVESLTSARSGSANEPADAVRVVNAVLTQLDSLKKYPNVLVVCTSNITGKIDLAFIDRADMKIFVGPPEPKAIYTILESAFNELYHKGMITGKYSLRSEGYDLPNERSLIAIADSAQGISGRTLRKIPFLALMKYCAGAQQVTLDNYLNAVEKAIESDKVERKHLSDLIMLRSSRSLINRFASTKVFFDINAGGEGTQRITFKLYDDVVPKTAENFRQLCTGEAGFGYKGSSFHRIINDFMAQGGDFTAGNGTGGKSIYGRTFADENFNIRHEQPYLLSMANAGPNTNGSQFFITFIPCPWLDGKHTVFGEVVDGKEIVDIMNKHVSSSGMGFVALGYHEGGITKGGPKFIFILRTHGPTSFTLKDGSSVREQQADGNGGSSAKRVYKVTLGAIHSCSCIAFKRERTICKHICWVLLKRFRMAKSNPLIWQGGFVPREFDELLRGDHARKETKPVEQSGDSEQPSESGPTPGRALNADDVCPICQEELLEVRMPITWCRCCNNAAHIRCMKVWAEHQDTMQRGDGGDIQCPYCRQTFAPKEQLRREFTNTWERKKHKDVIHSGSVCADCSMTPIKGKLYIGIGDAVNLCGQCYRNGARPHVRFNVRERPGQSLKPAKRNLANHQLTLELQGREIQEEDYERLLELDRPASPDRPGVPDHVLNLLPCHKVGANQRLLKDGMQCRICLQAFDPAHYVKRLDSCSHYFHRDCIDTWCQNHTECPIDGKKIRLRQKKPRRTKTNIDILETRQRSAFAPRRPAAKLLERRRKSEANLISPNMSDLLVTTPIRVAGSSSQLPITDDIEEINPIPLINFRVRNMRL</sequence>
<dbReference type="SMART" id="SM00382">
    <property type="entry name" value="AAA"/>
    <property type="match status" value="1"/>
</dbReference>
<feature type="domain" description="PPIase cyclophilin-type" evidence="12">
    <location>
        <begin position="441"/>
        <end position="613"/>
    </location>
</feature>
<evidence type="ECO:0000256" key="11">
    <source>
        <dbReference type="SAM" id="MobiDB-lite"/>
    </source>
</evidence>
<dbReference type="Pfam" id="PF04434">
    <property type="entry name" value="SWIM"/>
    <property type="match status" value="1"/>
</dbReference>
<dbReference type="PANTHER" id="PTHR45991:SF1">
    <property type="entry name" value="PACHYTENE CHECKPOINT PROTEIN 2 HOMOLOG"/>
    <property type="match status" value="1"/>
</dbReference>
<keyword evidence="5 10" id="KW-0863">Zinc-finger</keyword>
<dbReference type="Pfam" id="PF23242">
    <property type="entry name" value="AAA_lid_TRIP13_C"/>
    <property type="match status" value="1"/>
</dbReference>
<evidence type="ECO:0000256" key="6">
    <source>
        <dbReference type="ARBA" id="ARBA00022833"/>
    </source>
</evidence>
<evidence type="ECO:0000259" key="12">
    <source>
        <dbReference type="PROSITE" id="PS50072"/>
    </source>
</evidence>